<reference evidence="4 5" key="1">
    <citation type="journal article" date="2018" name="Sci. Rep.">
        <title>Rhizobium tumorigenes sp. nov., a novel plant tumorigenic bacterium isolated from cane gall tumors on thornless blackberry.</title>
        <authorList>
            <person name="Kuzmanovi N."/>
            <person name="Smalla K."/>
            <person name="Gronow S."/>
            <person name="PuBawska J."/>
        </authorList>
    </citation>
    <scope>NUCLEOTIDE SEQUENCE [LARGE SCALE GENOMIC DNA]</scope>
    <source>
        <strain evidence="4 5">CCBAU 85046</strain>
    </source>
</reference>
<feature type="signal peptide" evidence="2">
    <location>
        <begin position="1"/>
        <end position="27"/>
    </location>
</feature>
<feature type="region of interest" description="Disordered" evidence="1">
    <location>
        <begin position="165"/>
        <end position="192"/>
    </location>
</feature>
<dbReference type="EMBL" id="PCDP01000080">
    <property type="protein sequence ID" value="PZM07749.1"/>
    <property type="molecule type" value="Genomic_DNA"/>
</dbReference>
<evidence type="ECO:0000256" key="1">
    <source>
        <dbReference type="SAM" id="MobiDB-lite"/>
    </source>
</evidence>
<comment type="caution">
    <text evidence="4">The sequence shown here is derived from an EMBL/GenBank/DDBJ whole genome shotgun (WGS) entry which is preliminary data.</text>
</comment>
<accession>A0A2W4C1M0</accession>
<dbReference type="SUPFAM" id="SSF50346">
    <property type="entry name" value="PRC-barrel domain"/>
    <property type="match status" value="1"/>
</dbReference>
<dbReference type="Gene3D" id="2.30.30.240">
    <property type="entry name" value="PRC-barrel domain"/>
    <property type="match status" value="1"/>
</dbReference>
<dbReference type="InterPro" id="IPR027275">
    <property type="entry name" value="PRC-brl_dom"/>
</dbReference>
<dbReference type="RefSeq" id="WP_111164178.1">
    <property type="nucleotide sequence ID" value="NZ_PCDP01000080.1"/>
</dbReference>
<dbReference type="PANTHER" id="PTHR36505">
    <property type="entry name" value="BLR1072 PROTEIN"/>
    <property type="match status" value="1"/>
</dbReference>
<dbReference type="PANTHER" id="PTHR36505:SF1">
    <property type="entry name" value="BLR1072 PROTEIN"/>
    <property type="match status" value="1"/>
</dbReference>
<feature type="compositionally biased region" description="Low complexity" evidence="1">
    <location>
        <begin position="181"/>
        <end position="192"/>
    </location>
</feature>
<feature type="chain" id="PRO_5015975831" evidence="2">
    <location>
        <begin position="28"/>
        <end position="192"/>
    </location>
</feature>
<proteinExistence type="predicted"/>
<dbReference type="OrthoDB" id="7818259at2"/>
<keyword evidence="2" id="KW-0732">Signal</keyword>
<keyword evidence="5" id="KW-1185">Reference proteome</keyword>
<feature type="domain" description="PRC-barrel" evidence="3">
    <location>
        <begin position="71"/>
        <end position="145"/>
    </location>
</feature>
<evidence type="ECO:0000313" key="4">
    <source>
        <dbReference type="EMBL" id="PZM07749.1"/>
    </source>
</evidence>
<dbReference type="Pfam" id="PF05239">
    <property type="entry name" value="PRC"/>
    <property type="match status" value="1"/>
</dbReference>
<dbReference type="AlphaFoldDB" id="A0A2W4C1M0"/>
<protein>
    <submittedName>
        <fullName evidence="4">Photosystem reaction center subunit H</fullName>
    </submittedName>
</protein>
<dbReference type="Proteomes" id="UP000248925">
    <property type="component" value="Unassembled WGS sequence"/>
</dbReference>
<dbReference type="InterPro" id="IPR011033">
    <property type="entry name" value="PRC_barrel-like_sf"/>
</dbReference>
<organism evidence="4 5">
    <name type="scientific">Rhizobium tubonense</name>
    <dbReference type="NCBI Taxonomy" id="484088"/>
    <lineage>
        <taxon>Bacteria</taxon>
        <taxon>Pseudomonadati</taxon>
        <taxon>Pseudomonadota</taxon>
        <taxon>Alphaproteobacteria</taxon>
        <taxon>Hyphomicrobiales</taxon>
        <taxon>Rhizobiaceae</taxon>
        <taxon>Rhizobium/Agrobacterium group</taxon>
        <taxon>Rhizobium</taxon>
    </lineage>
</organism>
<evidence type="ECO:0000259" key="3">
    <source>
        <dbReference type="Pfam" id="PF05239"/>
    </source>
</evidence>
<evidence type="ECO:0000256" key="2">
    <source>
        <dbReference type="SAM" id="SignalP"/>
    </source>
</evidence>
<name>A0A2W4C1M0_9HYPH</name>
<evidence type="ECO:0000313" key="5">
    <source>
        <dbReference type="Proteomes" id="UP000248925"/>
    </source>
</evidence>
<sequence length="192" mass="19039">MTAKMFTTAAAGAIFATASVFAPAAFAQSATQPADNSAPAMKTAPATSATAPAATTNAAASGSYLTQQSPDQISANTYIGQSVYNGNNESIGEVNDLIMEKQGGIVAAVIGVGGFLGIGQKNVAVPISSVTLAQNTQDGSVKLTTSETVDTLKAAPEFKTLAMQSAEKAPTNSGAGVAPATDNTSTGSTTNN</sequence>
<gene>
    <name evidence="4" type="ORF">CPY51_30795</name>
</gene>